<protein>
    <submittedName>
        <fullName evidence="1">Pyrimidine utilization protein C</fullName>
    </submittedName>
</protein>
<dbReference type="CDD" id="cd00448">
    <property type="entry name" value="YjgF_YER057c_UK114_family"/>
    <property type="match status" value="1"/>
</dbReference>
<dbReference type="Pfam" id="PF01042">
    <property type="entry name" value="Ribonuc_L-PSP"/>
    <property type="match status" value="1"/>
</dbReference>
<dbReference type="Proteomes" id="UP001500540">
    <property type="component" value="Unassembled WGS sequence"/>
</dbReference>
<dbReference type="SUPFAM" id="SSF55298">
    <property type="entry name" value="YjgF-like"/>
    <property type="match status" value="1"/>
</dbReference>
<keyword evidence="2" id="KW-1185">Reference proteome</keyword>
<dbReference type="EMBL" id="BAABAF010000009">
    <property type="protein sequence ID" value="GAA3773058.1"/>
    <property type="molecule type" value="Genomic_DNA"/>
</dbReference>
<evidence type="ECO:0000313" key="2">
    <source>
        <dbReference type="Proteomes" id="UP001500540"/>
    </source>
</evidence>
<proteinExistence type="predicted"/>
<sequence length="135" mass="14415">MSSRRGISTVLQSDTIRMPTPLTTAYSVPPGTRIVFFSGLTAKDSDSQTVAKGDATGQTEHILNAIDETLRQAGGSLDDVIKLTIYLQKREDAPAVGQVRARRFVTGPPPASTMIIAQLMSDDQLVEIEAVAALS</sequence>
<gene>
    <name evidence="1" type="primary">rutC</name>
    <name evidence="1" type="ORF">GCM10022240_26280</name>
</gene>
<organism evidence="1 2">
    <name type="scientific">Microbacterium kribbense</name>
    <dbReference type="NCBI Taxonomy" id="433645"/>
    <lineage>
        <taxon>Bacteria</taxon>
        <taxon>Bacillati</taxon>
        <taxon>Actinomycetota</taxon>
        <taxon>Actinomycetes</taxon>
        <taxon>Micrococcales</taxon>
        <taxon>Microbacteriaceae</taxon>
        <taxon>Microbacterium</taxon>
    </lineage>
</organism>
<comment type="caution">
    <text evidence="1">The sequence shown here is derived from an EMBL/GenBank/DDBJ whole genome shotgun (WGS) entry which is preliminary data.</text>
</comment>
<evidence type="ECO:0000313" key="1">
    <source>
        <dbReference type="EMBL" id="GAA3773058.1"/>
    </source>
</evidence>
<dbReference type="Gene3D" id="3.30.1330.40">
    <property type="entry name" value="RutC-like"/>
    <property type="match status" value="1"/>
</dbReference>
<reference evidence="2" key="1">
    <citation type="journal article" date="2019" name="Int. J. Syst. Evol. Microbiol.">
        <title>The Global Catalogue of Microorganisms (GCM) 10K type strain sequencing project: providing services to taxonomists for standard genome sequencing and annotation.</title>
        <authorList>
            <consortium name="The Broad Institute Genomics Platform"/>
            <consortium name="The Broad Institute Genome Sequencing Center for Infectious Disease"/>
            <person name="Wu L."/>
            <person name="Ma J."/>
        </authorList>
    </citation>
    <scope>NUCLEOTIDE SEQUENCE [LARGE SCALE GENOMIC DNA]</scope>
    <source>
        <strain evidence="2">JCM 16950</strain>
    </source>
</reference>
<dbReference type="PANTHER" id="PTHR43857">
    <property type="entry name" value="BLR7761 PROTEIN"/>
    <property type="match status" value="1"/>
</dbReference>
<dbReference type="InterPro" id="IPR006175">
    <property type="entry name" value="YjgF/YER057c/UK114"/>
</dbReference>
<dbReference type="PANTHER" id="PTHR43857:SF1">
    <property type="entry name" value="YJGH FAMILY PROTEIN"/>
    <property type="match status" value="1"/>
</dbReference>
<dbReference type="InterPro" id="IPR035959">
    <property type="entry name" value="RutC-like_sf"/>
</dbReference>
<accession>A0ABP7GSA1</accession>
<name>A0ABP7GSA1_9MICO</name>